<organism evidence="2 3">
    <name type="scientific">Laceyella putida</name>
    <dbReference type="NCBI Taxonomy" id="110101"/>
    <lineage>
        <taxon>Bacteria</taxon>
        <taxon>Bacillati</taxon>
        <taxon>Bacillota</taxon>
        <taxon>Bacilli</taxon>
        <taxon>Bacillales</taxon>
        <taxon>Thermoactinomycetaceae</taxon>
        <taxon>Laceyella</taxon>
    </lineage>
</organism>
<keyword evidence="1" id="KW-0479">Metal-binding</keyword>
<comment type="catalytic activity">
    <reaction evidence="1">
        <text>Release of a C-terminal amino acid with broad specificity, except for -Pro.</text>
        <dbReference type="EC" id="3.4.17.19"/>
    </reaction>
</comment>
<dbReference type="PIRSF" id="PIRSF006615">
    <property type="entry name" value="Zn_crbxpep_Taq"/>
    <property type="match status" value="1"/>
</dbReference>
<dbReference type="SUPFAM" id="SSF55486">
    <property type="entry name" value="Metalloproteases ('zincins'), catalytic domain"/>
    <property type="match status" value="1"/>
</dbReference>
<dbReference type="EMBL" id="JBHTBW010000005">
    <property type="protein sequence ID" value="MFC7439870.1"/>
    <property type="molecule type" value="Genomic_DNA"/>
</dbReference>
<dbReference type="InterPro" id="IPR001333">
    <property type="entry name" value="Peptidase_M32_Taq"/>
</dbReference>
<comment type="similarity">
    <text evidence="1">Belongs to the peptidase M32 family.</text>
</comment>
<evidence type="ECO:0000313" key="2">
    <source>
        <dbReference type="EMBL" id="MFC7439870.1"/>
    </source>
</evidence>
<protein>
    <recommendedName>
        <fullName evidence="1">Metal-dependent carboxypeptidase</fullName>
        <ecNumber evidence="1">3.4.17.19</ecNumber>
    </recommendedName>
</protein>
<dbReference type="Pfam" id="PF02074">
    <property type="entry name" value="Peptidase_M32"/>
    <property type="match status" value="1"/>
</dbReference>
<dbReference type="PANTHER" id="PTHR34217:SF1">
    <property type="entry name" value="CARBOXYPEPTIDASE 1"/>
    <property type="match status" value="1"/>
</dbReference>
<comment type="caution">
    <text evidence="2">The sequence shown here is derived from an EMBL/GenBank/DDBJ whole genome shotgun (WGS) entry which is preliminary data.</text>
</comment>
<accession>A0ABW2RG34</accession>
<keyword evidence="1" id="KW-0645">Protease</keyword>
<name>A0ABW2RG34_9BACL</name>
<dbReference type="GO" id="GO:0004180">
    <property type="term" value="F:carboxypeptidase activity"/>
    <property type="evidence" value="ECO:0007669"/>
    <property type="project" value="UniProtKB-KW"/>
</dbReference>
<sequence>MEKKLQELKKRLKEIYDIHSSMSLLNWDQNTYMPKLAGDARGSQMATLGRIAHEKMTDSRLGELLDELAEQADQLPFDSNEASLIRVAKREYEKETKVPAEFISRFYQHTSQTYQAWVEARAEDDFGKVAPYLEQTLELSREYAHYFPGFEHIADPLIDRADYGMKANALRVLFGELREQLVPLVEQVTALPAVSQACIKQTFPKEKQLAYVKELIGKMGFDFDRGRLDLAPHPFMIKFAHGDVRITTRVNEQDLSEVLFSTIHETGHALYELGIDARFEGTPLHRGTSSGVHESQSRLWENIVGRSRGFWEAHYPSLQAAFPAQLGNVTLDEFYRAINHVERSLIRTDADELTYNLHVIIRFDLELAMLEGNLKVKDLPEMWRHRYQSDLGIAPSDDKHGVLQDIHWYFDFIGGMFQGYTLGNILSCQFYDAACQAHPEIPSEIAKGNVSVLHGWLKEHVYRHGGKWTATELVRRATGSDMTIAPYIAYLKRKAGELYLDR</sequence>
<dbReference type="CDD" id="cd06460">
    <property type="entry name" value="M32_Taq"/>
    <property type="match status" value="1"/>
</dbReference>
<dbReference type="EC" id="3.4.17.19" evidence="1"/>
<evidence type="ECO:0000256" key="1">
    <source>
        <dbReference type="PIRNR" id="PIRNR006615"/>
    </source>
</evidence>
<keyword evidence="1 2" id="KW-0121">Carboxypeptidase</keyword>
<dbReference type="RefSeq" id="WP_379863059.1">
    <property type="nucleotide sequence ID" value="NZ_JBHTBW010000005.1"/>
</dbReference>
<keyword evidence="1 2" id="KW-0378">Hydrolase</keyword>
<dbReference type="Gene3D" id="1.10.1370.30">
    <property type="match status" value="1"/>
</dbReference>
<proteinExistence type="inferred from homology"/>
<gene>
    <name evidence="2" type="ORF">ACFQNG_01645</name>
</gene>
<keyword evidence="3" id="KW-1185">Reference proteome</keyword>
<keyword evidence="1" id="KW-0482">Metalloprotease</keyword>
<evidence type="ECO:0000313" key="3">
    <source>
        <dbReference type="Proteomes" id="UP001596500"/>
    </source>
</evidence>
<dbReference type="PROSITE" id="PS52034">
    <property type="entry name" value="PEPTIDASE_M32"/>
    <property type="match status" value="1"/>
</dbReference>
<reference evidence="3" key="1">
    <citation type="journal article" date="2019" name="Int. J. Syst. Evol. Microbiol.">
        <title>The Global Catalogue of Microorganisms (GCM) 10K type strain sequencing project: providing services to taxonomists for standard genome sequencing and annotation.</title>
        <authorList>
            <consortium name="The Broad Institute Genomics Platform"/>
            <consortium name="The Broad Institute Genome Sequencing Center for Infectious Disease"/>
            <person name="Wu L."/>
            <person name="Ma J."/>
        </authorList>
    </citation>
    <scope>NUCLEOTIDE SEQUENCE [LARGE SCALE GENOMIC DNA]</scope>
    <source>
        <strain evidence="3">CGMCC 1.12942</strain>
    </source>
</reference>
<dbReference type="PRINTS" id="PR00998">
    <property type="entry name" value="CRBOXYPTASET"/>
</dbReference>
<comment type="function">
    <text evidence="1">Broad specificity carboxypetidase that releases amino acids sequentially from the C-terminus, including neutral, aromatic, polar and basic residues.</text>
</comment>
<dbReference type="Proteomes" id="UP001596500">
    <property type="component" value="Unassembled WGS sequence"/>
</dbReference>
<dbReference type="PANTHER" id="PTHR34217">
    <property type="entry name" value="METAL-DEPENDENT CARBOXYPEPTIDASE"/>
    <property type="match status" value="1"/>
</dbReference>